<evidence type="ECO:0000256" key="1">
    <source>
        <dbReference type="ARBA" id="ARBA00023125"/>
    </source>
</evidence>
<dbReference type="OrthoDB" id="9812993at2"/>
<accession>A0A0L6JU89</accession>
<dbReference type="Pfam" id="PF00440">
    <property type="entry name" value="TetR_N"/>
    <property type="match status" value="1"/>
</dbReference>
<dbReference type="SUPFAM" id="SSF46689">
    <property type="entry name" value="Homeodomain-like"/>
    <property type="match status" value="1"/>
</dbReference>
<dbReference type="Gene3D" id="1.10.357.10">
    <property type="entry name" value="Tetracycline Repressor, domain 2"/>
    <property type="match status" value="1"/>
</dbReference>
<dbReference type="Proteomes" id="UP000036923">
    <property type="component" value="Unassembled WGS sequence"/>
</dbReference>
<organism evidence="4 5">
    <name type="scientific">Pseudobacteroides cellulosolvens ATCC 35603 = DSM 2933</name>
    <dbReference type="NCBI Taxonomy" id="398512"/>
    <lineage>
        <taxon>Bacteria</taxon>
        <taxon>Bacillati</taxon>
        <taxon>Bacillota</taxon>
        <taxon>Clostridia</taxon>
        <taxon>Eubacteriales</taxon>
        <taxon>Oscillospiraceae</taxon>
        <taxon>Pseudobacteroides</taxon>
    </lineage>
</organism>
<dbReference type="PRINTS" id="PR00455">
    <property type="entry name" value="HTHTETR"/>
</dbReference>
<keyword evidence="5" id="KW-1185">Reference proteome</keyword>
<evidence type="ECO:0000256" key="2">
    <source>
        <dbReference type="PROSITE-ProRule" id="PRU00335"/>
    </source>
</evidence>
<dbReference type="InterPro" id="IPR001647">
    <property type="entry name" value="HTH_TetR"/>
</dbReference>
<proteinExistence type="predicted"/>
<dbReference type="PROSITE" id="PS50977">
    <property type="entry name" value="HTH_TETR_2"/>
    <property type="match status" value="1"/>
</dbReference>
<reference evidence="5" key="1">
    <citation type="submission" date="2015-07" db="EMBL/GenBank/DDBJ databases">
        <title>Near-Complete Genome Sequence of the Cellulolytic Bacterium Bacteroides (Pseudobacteroides) cellulosolvens ATCC 35603.</title>
        <authorList>
            <person name="Dassa B."/>
            <person name="Utturkar S.M."/>
            <person name="Klingeman D.M."/>
            <person name="Hurt R.A."/>
            <person name="Keller M."/>
            <person name="Xu J."/>
            <person name="Reddy Y.H.K."/>
            <person name="Borovok I."/>
            <person name="Grinberg I.R."/>
            <person name="Lamed R."/>
            <person name="Zhivin O."/>
            <person name="Bayer E.A."/>
            <person name="Brown S.D."/>
        </authorList>
    </citation>
    <scope>NUCLEOTIDE SEQUENCE [LARGE SCALE GENOMIC DNA]</scope>
    <source>
        <strain evidence="5">DSM 2933</strain>
    </source>
</reference>
<protein>
    <submittedName>
        <fullName evidence="4">Transcriptional regulator, TetR family</fullName>
    </submittedName>
</protein>
<evidence type="ECO:0000259" key="3">
    <source>
        <dbReference type="PROSITE" id="PS50977"/>
    </source>
</evidence>
<dbReference type="PANTHER" id="PTHR43479:SF22">
    <property type="entry name" value="TRANSCRIPTIONAL REGULATOR, TETR FAMILY"/>
    <property type="match status" value="1"/>
</dbReference>
<dbReference type="InterPro" id="IPR050624">
    <property type="entry name" value="HTH-type_Tx_Regulator"/>
</dbReference>
<feature type="domain" description="HTH tetR-type" evidence="3">
    <location>
        <begin position="6"/>
        <end position="66"/>
    </location>
</feature>
<dbReference type="RefSeq" id="WP_050753745.1">
    <property type="nucleotide sequence ID" value="NZ_JQKC01000001.1"/>
</dbReference>
<dbReference type="eggNOG" id="COG1309">
    <property type="taxonomic scope" value="Bacteria"/>
</dbReference>
<evidence type="ECO:0000313" key="5">
    <source>
        <dbReference type="Proteomes" id="UP000036923"/>
    </source>
</evidence>
<feature type="DNA-binding region" description="H-T-H motif" evidence="2">
    <location>
        <begin position="29"/>
        <end position="48"/>
    </location>
</feature>
<keyword evidence="1 2" id="KW-0238">DNA-binding</keyword>
<dbReference type="GO" id="GO:0003677">
    <property type="term" value="F:DNA binding"/>
    <property type="evidence" value="ECO:0007669"/>
    <property type="project" value="UniProtKB-UniRule"/>
</dbReference>
<comment type="caution">
    <text evidence="4">The sequence shown here is derived from an EMBL/GenBank/DDBJ whole genome shotgun (WGS) entry which is preliminary data.</text>
</comment>
<dbReference type="STRING" id="398512.Bccel_4662"/>
<sequence>MPKTLINIKEDILMVARQLLHEEGYGRLNIRTIAAKCGIATGTLYNYYKSKQEIVGEIMRMEWCMMVRRVDQAVKSDGHLMDKLGIIYNELRTMMDNVHNVWFDTSNIDMSKNELNSIKSHKDELLKGLSDKILILIKDSERNKDYELIADVICKLFVLYGYEGKVEFARLQDIIKSMLV</sequence>
<dbReference type="PANTHER" id="PTHR43479">
    <property type="entry name" value="ACREF/ENVCD OPERON REPRESSOR-RELATED"/>
    <property type="match status" value="1"/>
</dbReference>
<dbReference type="InterPro" id="IPR009057">
    <property type="entry name" value="Homeodomain-like_sf"/>
</dbReference>
<dbReference type="AlphaFoldDB" id="A0A0L6JU89"/>
<name>A0A0L6JU89_9FIRM</name>
<gene>
    <name evidence="4" type="ORF">Bccel_4662</name>
</gene>
<dbReference type="EMBL" id="LGTC01000001">
    <property type="protein sequence ID" value="KNY29388.1"/>
    <property type="molecule type" value="Genomic_DNA"/>
</dbReference>
<evidence type="ECO:0000313" key="4">
    <source>
        <dbReference type="EMBL" id="KNY29388.1"/>
    </source>
</evidence>